<dbReference type="InterPro" id="IPR000742">
    <property type="entry name" value="EGF"/>
</dbReference>
<dbReference type="OrthoDB" id="286301at2759"/>
<feature type="disulfide bond" evidence="1">
    <location>
        <begin position="509"/>
        <end position="518"/>
    </location>
</feature>
<dbReference type="PROSITE" id="PS01186">
    <property type="entry name" value="EGF_2"/>
    <property type="match status" value="1"/>
</dbReference>
<dbReference type="PROSITE" id="PS00022">
    <property type="entry name" value="EGF_1"/>
    <property type="match status" value="1"/>
</dbReference>
<keyword evidence="1" id="KW-1015">Disulfide bond</keyword>
<feature type="chain" id="PRO_5015164004" evidence="2">
    <location>
        <begin position="22"/>
        <end position="3945"/>
    </location>
</feature>
<evidence type="ECO:0000259" key="3">
    <source>
        <dbReference type="PROSITE" id="PS50026"/>
    </source>
</evidence>
<evidence type="ECO:0000256" key="1">
    <source>
        <dbReference type="PROSITE-ProRule" id="PRU00076"/>
    </source>
</evidence>
<keyword evidence="2" id="KW-0732">Signal</keyword>
<protein>
    <submittedName>
        <fullName evidence="4">Type A von Willebrand factor domain-containing protein</fullName>
    </submittedName>
</protein>
<keyword evidence="1" id="KW-0245">EGF-like domain</keyword>
<organism evidence="4 5">
    <name type="scientific">Planoprotostelium fungivorum</name>
    <dbReference type="NCBI Taxonomy" id="1890364"/>
    <lineage>
        <taxon>Eukaryota</taxon>
        <taxon>Amoebozoa</taxon>
        <taxon>Evosea</taxon>
        <taxon>Variosea</taxon>
        <taxon>Cavosteliida</taxon>
        <taxon>Cavosteliaceae</taxon>
        <taxon>Planoprotostelium</taxon>
    </lineage>
</organism>
<dbReference type="STRING" id="1890364.A0A2P6NJY0"/>
<gene>
    <name evidence="4" type="ORF">PROFUN_08298</name>
</gene>
<keyword evidence="5" id="KW-1185">Reference proteome</keyword>
<dbReference type="EMBL" id="MDYQ01000066">
    <property type="protein sequence ID" value="PRP84278.1"/>
    <property type="molecule type" value="Genomic_DNA"/>
</dbReference>
<sequence>MKNFQLTALFVLLALFVGTQASHFRFGVISWQYQSPTSPNILTFTFNMVVRSGWFPDVAKVAVPKQGDSVPINQLDGNPKYTIVAANSTWSLTMNMDSWTCTVADTVNDFVGLSWNGTYTFPVTTGPVNYTFTHTRWFRLSANLKNNGGEYWNLISTGTVYPPGTASSILNNSPTSGGLAIQNVRAGFVSQYQIPTSAGGEAGDSVTFRMATENEMVTTNRQTAATAVPCPFASIHPTTGVVTFDGTSLTAGTTYQTQHIITDSFGAQIAIDYLINATVQGICQCPSGTSGNGASCVNDKQCCTGGSCKYANPIVVTAGSPVHTSQVTPPTTFYANTSVPLKFLIVADDTTYSNPVSIYVNGLPPGSTSGAQKACSDGTCPCLDTSCKNPQYIPITWNKPVAGYYSICAGVSQTFTNPPTSMNGSQYCINLVVSAPRCGSGTTNTSNPVCTSSNSFSTAACCICPAGFDPASGCTSCKRGFFGASCTPCPNCNNGTCNDGTNGDGSCLCNPGWLGTNCDQLLQKYCDGSSGSYVQYQSNSASSYINPYTTNLYMSVNSASYGVASMRYTVATPVQPSLDILIALDNSAGNAQDITDLSNLNSNFLSSLSNSYGGSQLVYATADTWRSYNYLSNDPSTFSKYVFPYMQANATDTATTFNLWTALANVNTSVGWRSNTYKLIVVIPRRPAGDSVSLALPSIVSLGANIIFLCPSSVYQSYANLASSTGLGVAVNLGATALAPNWPNLLINSLPTVMNQINLQVINDLGFFTSGQTVTATGLGATTNATVNFTFPKNRYAKGRVYTLPTPTVSALGWGNANLNLLMNRAPYAQAQLFTPTQNKTFPFTMAGTDPDNNLLGVMWTQLPNNASVYAADGVTPVVLNTLYKNMSFVYISNTFWSGPSVGAAQFTDGCDNSDIFAVNFTIQAVVFPPMAKDFVVYLNEGTSTTIDFSSSVSDYQFAPSTLGVVLQSVPQFGQLSDSNGNALSASSPVPGQKAGFSLQGSYFYGNLTFQYYVNNVAARSNVATVTAVVAFVANPPTFSTASTSIQLPIGSTYTFSFTVNDPDIPDNETITLTTKLNSHVTNVAYSINGVNGNVASFGSSSLTPGAVVQPGTTGTITLTTDDFVTGSLGSIILYSQDGYGLNSGNYIIQVQAQGNTPPVLSATNPTTLTVSSSVLSGFVNLSATDNDGTQGRKLSFTVTAPSSGTLTTAAGVAVSNQGAFTFATTENSPDYAGARSSTYGFTYTPDPYFYGQDSITFTFTDVLGGSTTSTLNLNVDFHDHPPILTVAPTIQCPIGFSCVVPFSVLDNDKPDNLTVFVNGFSVSNLAVANSAPATYFTTAAGSAQFDPQSAAPLVNQGNRQASYSISLTTDDYASGSLGQFTILVKDAFGMPAQQTVSVSAAANRAPFFSQLTSTVTGLENKASPFTLVGSDQDGKQGGNLTFFVNLPQNFQGSIQTTSNTPVTSGGALPASQKVSNLQTYNSTTTYSLIYTPKAYFNGSESVTVYLVDVLGKASSVQTITFVTQFVNNPPTVTSNQATYTCPIGGNCQPSLTINDFDTFDSEKLILQTYGLGSHVTSFLATYNNGPAVTASSATILPATIASGVVPGGSVSVNLTTDDTSINSLGSFSVFARDLYNGNSSVYTVAIVAAANRPPTFVGGSTINVPAFDARPSPAASTSFTLTGTDQDGQQGTTLTNFIISLPSNGIIYASDGTALKTAGAQVNVPGSANLTALTTAFTFTYVPTKYFHGTDSATFQFVDVLGGVVQATVNFVVNFYDSAPTVSSTQTNAQNIIVCPIGASCSVQMSMFDPDTPDNITLIVDQSSLNKVSALSATTSQGTVTLQASTTTPVTVAKGLPTTSSATLTLSTTDDAVGTLGTVLLHAQDGYTTNSAALNVTVVAAANTPPYFINTASTVTLPADNPYNFNVVGSDSDGHQGGSLLLTVSQLPSNGILKDGAGNTITANTPIAVSTRTSNNANAPFSSTYGLNYQPTQYYWGQDSAVIYLTDVLAGTSTPFTVNFNVTFVNHRPVLSTSQTNVTCSTGQTCYISFSINDPDRGDLQTLSLQANSIDYNVAAPFNIVYGSALTPVTSTGAIPRNVTNGFQPQSTFQVSLKIGQTSSYIGGFSLVSYDSFGLASSVVAVTVYPASGTPPYLVSVNPTALTLAGTTQAAPTSLPFTINGTDNDSGQGSTVSIIFTSLPVNGTLTYANSSGTFPVNVGVAYQSSVNTNGAQYSQYSLTYTPTLYTWGLDKLQYILRDILNTNSEQYTSNITVSFSNTPPSLPASRTVTCPIGKVCTVPFTVSDPDYPDSEDIIVTANTLSSSYVTGSQVDVNGASSSPSIAATSKIVSATAPGSSVTLSLTVSDVAKGTLGAITLQAKDKQGGTSSSFIITVVAGPNTPPTTVSQSPSNPVDLKEDGNATITINGTDIDGQQGGRLHFVVGALPTNGKLYAGGAVVSQGTPVGLSLNAGTATTSSYTLLYVPNPLFNGTDSFTYNFIDDLNGASTSNASSLVIDFVNHRPTVLTQAVTCPIGANCTIPVSVSDPDTFDKENLIIDSNNLVHTIASGGYFIDDGTGARDISLAAGASVASGLLSRSSVNFYVYFDDYSTGSLGSFGLYSADLFGGNSPVATVNVMAAQNRPPYNTGRTSSASTAPGSNITIALTGSDFDGTQGTKLSLVVVNLPVNGTLYTSDGTKIQTAGQLSTLLNSPAAGNSSYTLVYVPKDYTYGSDGFNVQFVDVLGGVVTTAISLNVAFLNHAPTLQTPSVSVTCPLGADCILPFTITDPDFPENESLILSSSTLSSVNYAYVTYGGNTGSVDLTATGAVQGGIAPSTTVNVVLHVDEEAVGSLGTITFQAKDSHGADSNSVVVNVAAVGDTPPFIITPATSPFTATVEGDSLAGVAIDISGSDLDGNQGAKLALTLGTVPQNGNLVYGPANTAATSGLTVPFSLNTVAPTVVGAKTLNSSNYVLTYVPNKYFSGLDSFSFLMTDPLGGSTSVHTVVVNVTFVNHPPIVQTPSTSVVCAIGGDCVVPLTITDPDSGDVELLNVTSFTVTHVTGASAATGSKTVTYSGATLAALYSSTTTALSDMSAPASVTLTISVDNNIVGDLGNFTVVAQDSHGGSSTPLVVSLVAAVSTPPYLVSPAYDSGYIETVQEDGSILITITGSDKDGQQGSNLNLTLLTLPQNGKITVGSTVVARGQSYLFDSSLNVASSTVAPPTSSYSFTYTPNQLFHSLDTFTFQLTDSTGTASVTYSGTINVTHVNHPPVGANFAIYGASGKPTPVDRFTASDVDAGDSIFLVVDTLPAFGSLVDGNGNDVTVATRYAQPDWNNFQLNTLITVYGNTNFTFHFTDTFNDSAIYTSQVFITLSDQAPVAFDSLLTGDMDKLITFTLNSTEMNNRPGTLKLSILSTPSGKVCTDEAMIKCLSQGSTFFNELSTLYYQPPAGVWSTNGPADGFSFQATDSASQTSPVAKVDFFLKFTNLPPVALFSTTLTVYEASSAILPLSAIDDHTPPQQLVYTVSAIPSKGLLSAPSAESDEEADFYYPNTTLPAIIHTETMSLQFFPAGFDYGQNYTTFAVSITDTNNATSTWVITVNVIHVNQPPTIIYNETTVVTRRDHPAVISFNGTDIDSPVESIVAVVSKSVQKGSLHTCIYDNTTDSCAVGAIITTPSAQVQPVYISNNATAVFKIVFVPINGTSQLVYAVPSFVLIDDQRAQSATYTPKLRVRAINEAPEITAEPFLSTFPNSTLIVPVSVVDPDGGAIPITLVIHVDNAAPATINFTAGEPFKVTKRASCVHFDNNRGINCTAPQNVLNNYLKSLTFASTVPGDYNLTVFVDDNGAGADSDEAKLDALTATASVKISNVASVAPSVPSSSGSIVVAVGSAVGAAAAAGAIAAVARLVKRPDDEVFSGMMDWDEHGVVDNPLFQDVNTDNFNPIYEE</sequence>
<name>A0A2P6NJY0_9EUKA</name>
<evidence type="ECO:0000256" key="2">
    <source>
        <dbReference type="SAM" id="SignalP"/>
    </source>
</evidence>
<accession>A0A2P6NJY0</accession>
<proteinExistence type="predicted"/>
<dbReference type="Proteomes" id="UP000241769">
    <property type="component" value="Unassembled WGS sequence"/>
</dbReference>
<feature type="domain" description="EGF-like" evidence="3">
    <location>
        <begin position="482"/>
        <end position="519"/>
    </location>
</feature>
<dbReference type="InParanoid" id="A0A2P6NJY0"/>
<dbReference type="PROSITE" id="PS50026">
    <property type="entry name" value="EGF_3"/>
    <property type="match status" value="1"/>
</dbReference>
<dbReference type="Pfam" id="PF24619">
    <property type="entry name" value="Ig_SibA"/>
    <property type="match status" value="1"/>
</dbReference>
<evidence type="ECO:0000313" key="5">
    <source>
        <dbReference type="Proteomes" id="UP000241769"/>
    </source>
</evidence>
<dbReference type="InterPro" id="IPR056851">
    <property type="entry name" value="Ig_SibA-E"/>
</dbReference>
<comment type="caution">
    <text evidence="4">The sequence shown here is derived from an EMBL/GenBank/DDBJ whole genome shotgun (WGS) entry which is preliminary data.</text>
</comment>
<comment type="caution">
    <text evidence="1">Lacks conserved residue(s) required for the propagation of feature annotation.</text>
</comment>
<feature type="signal peptide" evidence="2">
    <location>
        <begin position="1"/>
        <end position="21"/>
    </location>
</feature>
<evidence type="ECO:0000313" key="4">
    <source>
        <dbReference type="EMBL" id="PRP84278.1"/>
    </source>
</evidence>
<reference evidence="4 5" key="1">
    <citation type="journal article" date="2018" name="Genome Biol. Evol.">
        <title>Multiple Roots of Fruiting Body Formation in Amoebozoa.</title>
        <authorList>
            <person name="Hillmann F."/>
            <person name="Forbes G."/>
            <person name="Novohradska S."/>
            <person name="Ferling I."/>
            <person name="Riege K."/>
            <person name="Groth M."/>
            <person name="Westermann M."/>
            <person name="Marz M."/>
            <person name="Spaller T."/>
            <person name="Winckler T."/>
            <person name="Schaap P."/>
            <person name="Glockner G."/>
        </authorList>
    </citation>
    <scope>NUCLEOTIDE SEQUENCE [LARGE SCALE GENOMIC DNA]</scope>
    <source>
        <strain evidence="4 5">Jena</strain>
    </source>
</reference>
<dbReference type="Gene3D" id="2.60.40.2810">
    <property type="match status" value="1"/>
</dbReference>
<dbReference type="NCBIfam" id="NF012211">
    <property type="entry name" value="tand_rpt_95"/>
    <property type="match status" value="1"/>
</dbReference>